<reference evidence="2" key="3">
    <citation type="journal article" date="2017" name="Nature">
        <title>Genome sequence of the progenitor of the wheat D genome Aegilops tauschii.</title>
        <authorList>
            <person name="Luo M.C."/>
            <person name="Gu Y.Q."/>
            <person name="Puiu D."/>
            <person name="Wang H."/>
            <person name="Twardziok S.O."/>
            <person name="Deal K.R."/>
            <person name="Huo N."/>
            <person name="Zhu T."/>
            <person name="Wang L."/>
            <person name="Wang Y."/>
            <person name="McGuire P.E."/>
            <person name="Liu S."/>
            <person name="Long H."/>
            <person name="Ramasamy R.K."/>
            <person name="Rodriguez J.C."/>
            <person name="Van S.L."/>
            <person name="Yuan L."/>
            <person name="Wang Z."/>
            <person name="Xia Z."/>
            <person name="Xiao L."/>
            <person name="Anderson O.D."/>
            <person name="Ouyang S."/>
            <person name="Liang Y."/>
            <person name="Zimin A.V."/>
            <person name="Pertea G."/>
            <person name="Qi P."/>
            <person name="Bennetzen J.L."/>
            <person name="Dai X."/>
            <person name="Dawson M.W."/>
            <person name="Muller H.G."/>
            <person name="Kugler K."/>
            <person name="Rivarola-Duarte L."/>
            <person name="Spannagl M."/>
            <person name="Mayer K.F.X."/>
            <person name="Lu F.H."/>
            <person name="Bevan M.W."/>
            <person name="Leroy P."/>
            <person name="Li P."/>
            <person name="You F.M."/>
            <person name="Sun Q."/>
            <person name="Liu Z."/>
            <person name="Lyons E."/>
            <person name="Wicker T."/>
            <person name="Salzberg S.L."/>
            <person name="Devos K.M."/>
            <person name="Dvorak J."/>
        </authorList>
    </citation>
    <scope>NUCLEOTIDE SEQUENCE [LARGE SCALE GENOMIC DNA]</scope>
    <source>
        <strain evidence="2">cv. AL8/78</strain>
    </source>
</reference>
<dbReference type="Proteomes" id="UP000015105">
    <property type="component" value="Chromosome 5D"/>
</dbReference>
<dbReference type="Gramene" id="AET5Gv20112100.3">
    <property type="protein sequence ID" value="AET5Gv20112100.3"/>
    <property type="gene ID" value="AET5Gv20112100"/>
</dbReference>
<organism evidence="2 3">
    <name type="scientific">Aegilops tauschii subsp. strangulata</name>
    <name type="common">Goatgrass</name>
    <dbReference type="NCBI Taxonomy" id="200361"/>
    <lineage>
        <taxon>Eukaryota</taxon>
        <taxon>Viridiplantae</taxon>
        <taxon>Streptophyta</taxon>
        <taxon>Embryophyta</taxon>
        <taxon>Tracheophyta</taxon>
        <taxon>Spermatophyta</taxon>
        <taxon>Magnoliopsida</taxon>
        <taxon>Liliopsida</taxon>
        <taxon>Poales</taxon>
        <taxon>Poaceae</taxon>
        <taxon>BOP clade</taxon>
        <taxon>Pooideae</taxon>
        <taxon>Triticodae</taxon>
        <taxon>Triticeae</taxon>
        <taxon>Triticinae</taxon>
        <taxon>Aegilops</taxon>
    </lineage>
</organism>
<reference evidence="3" key="1">
    <citation type="journal article" date="2014" name="Science">
        <title>Ancient hybridizations among the ancestral genomes of bread wheat.</title>
        <authorList>
            <consortium name="International Wheat Genome Sequencing Consortium,"/>
            <person name="Marcussen T."/>
            <person name="Sandve S.R."/>
            <person name="Heier L."/>
            <person name="Spannagl M."/>
            <person name="Pfeifer M."/>
            <person name="Jakobsen K.S."/>
            <person name="Wulff B.B."/>
            <person name="Steuernagel B."/>
            <person name="Mayer K.F."/>
            <person name="Olsen O.A."/>
        </authorList>
    </citation>
    <scope>NUCLEOTIDE SEQUENCE [LARGE SCALE GENOMIC DNA]</scope>
    <source>
        <strain evidence="3">cv. AL8/78</strain>
    </source>
</reference>
<feature type="compositionally biased region" description="Low complexity" evidence="1">
    <location>
        <begin position="41"/>
        <end position="57"/>
    </location>
</feature>
<name>A0A453JLN7_AEGTS</name>
<dbReference type="EnsemblPlants" id="AET5Gv20112100.3">
    <property type="protein sequence ID" value="AET5Gv20112100.3"/>
    <property type="gene ID" value="AET5Gv20112100"/>
</dbReference>
<accession>A0A453JLN7</accession>
<evidence type="ECO:0000256" key="1">
    <source>
        <dbReference type="SAM" id="MobiDB-lite"/>
    </source>
</evidence>
<feature type="compositionally biased region" description="Basic residues" evidence="1">
    <location>
        <begin position="148"/>
        <end position="159"/>
    </location>
</feature>
<feature type="compositionally biased region" description="Pro residues" evidence="1">
    <location>
        <begin position="135"/>
        <end position="146"/>
    </location>
</feature>
<keyword evidence="3" id="KW-1185">Reference proteome</keyword>
<sequence>STGVGKHLPHHSTSGASLEPWIHGVPAKEGWIHGRQREDTSSSSAAGDGGQEDASSGCCPRGQRVGARDRRHLRVLLRLGLRTRALPRPLQPVLLLSSVRPADGCGGSCGERPRHRDAVLRRTPGGRGGAGAASPVPPSLGPPCPRLPRARARHRRPLLLRRASPPLPRRRPRRPLLQDLLNRGHLRLRGGRHHQLPGPHPRPRGVGLGSRASSGSCLVRY</sequence>
<dbReference type="AlphaFoldDB" id="A0A453JLN7"/>
<feature type="compositionally biased region" description="Basic and acidic residues" evidence="1">
    <location>
        <begin position="30"/>
        <end position="40"/>
    </location>
</feature>
<reference evidence="3" key="2">
    <citation type="journal article" date="2017" name="Nat. Plants">
        <title>The Aegilops tauschii genome reveals multiple impacts of transposons.</title>
        <authorList>
            <person name="Zhao G."/>
            <person name="Zou C."/>
            <person name="Li K."/>
            <person name="Wang K."/>
            <person name="Li T."/>
            <person name="Gao L."/>
            <person name="Zhang X."/>
            <person name="Wang H."/>
            <person name="Yang Z."/>
            <person name="Liu X."/>
            <person name="Jiang W."/>
            <person name="Mao L."/>
            <person name="Kong X."/>
            <person name="Jiao Y."/>
            <person name="Jia J."/>
        </authorList>
    </citation>
    <scope>NUCLEOTIDE SEQUENCE [LARGE SCALE GENOMIC DNA]</scope>
    <source>
        <strain evidence="3">cv. AL8/78</strain>
    </source>
</reference>
<feature type="region of interest" description="Disordered" evidence="1">
    <location>
        <begin position="121"/>
        <end position="176"/>
    </location>
</feature>
<reference evidence="2" key="5">
    <citation type="journal article" date="2021" name="G3 (Bethesda)">
        <title>Aegilops tauschii genome assembly Aet v5.0 features greater sequence contiguity and improved annotation.</title>
        <authorList>
            <person name="Wang L."/>
            <person name="Zhu T."/>
            <person name="Rodriguez J.C."/>
            <person name="Deal K.R."/>
            <person name="Dubcovsky J."/>
            <person name="McGuire P.E."/>
            <person name="Lux T."/>
            <person name="Spannagl M."/>
            <person name="Mayer K.F.X."/>
            <person name="Baldrich P."/>
            <person name="Meyers B.C."/>
            <person name="Huo N."/>
            <person name="Gu Y.Q."/>
            <person name="Zhou H."/>
            <person name="Devos K.M."/>
            <person name="Bennetzen J.L."/>
            <person name="Unver T."/>
            <person name="Budak H."/>
            <person name="Gulick P.J."/>
            <person name="Galiba G."/>
            <person name="Kalapos B."/>
            <person name="Nelson D.R."/>
            <person name="Li P."/>
            <person name="You F.M."/>
            <person name="Luo M.C."/>
            <person name="Dvorak J."/>
        </authorList>
    </citation>
    <scope>NUCLEOTIDE SEQUENCE [LARGE SCALE GENOMIC DNA]</scope>
    <source>
        <strain evidence="2">cv. AL8/78</strain>
    </source>
</reference>
<feature type="compositionally biased region" description="Polar residues" evidence="1">
    <location>
        <begin position="211"/>
        <end position="221"/>
    </location>
</feature>
<reference evidence="2" key="4">
    <citation type="submission" date="2019-03" db="UniProtKB">
        <authorList>
            <consortium name="EnsemblPlants"/>
        </authorList>
    </citation>
    <scope>IDENTIFICATION</scope>
</reference>
<protein>
    <submittedName>
        <fullName evidence="2">Uncharacterized protein</fullName>
    </submittedName>
</protein>
<proteinExistence type="predicted"/>
<feature type="region of interest" description="Disordered" evidence="1">
    <location>
        <begin position="1"/>
        <end position="65"/>
    </location>
</feature>
<feature type="region of interest" description="Disordered" evidence="1">
    <location>
        <begin position="188"/>
        <end position="221"/>
    </location>
</feature>
<evidence type="ECO:0000313" key="3">
    <source>
        <dbReference type="Proteomes" id="UP000015105"/>
    </source>
</evidence>
<evidence type="ECO:0000313" key="2">
    <source>
        <dbReference type="EnsemblPlants" id="AET5Gv20112100.3"/>
    </source>
</evidence>